<protein>
    <submittedName>
        <fullName evidence="4">Uncharacterized protein</fullName>
    </submittedName>
</protein>
<keyword evidence="2 3" id="KW-0040">ANK repeat</keyword>
<dbReference type="SMART" id="SM00248">
    <property type="entry name" value="ANK"/>
    <property type="match status" value="1"/>
</dbReference>
<evidence type="ECO:0000313" key="4">
    <source>
        <dbReference type="EMBL" id="PUU81764.1"/>
    </source>
</evidence>
<feature type="non-terminal residue" evidence="4">
    <location>
        <position position="1"/>
    </location>
</feature>
<accession>A0A2T7A205</accession>
<dbReference type="PROSITE" id="PS50088">
    <property type="entry name" value="ANK_REPEAT"/>
    <property type="match status" value="1"/>
</dbReference>
<dbReference type="InterPro" id="IPR002110">
    <property type="entry name" value="Ankyrin_rpt"/>
</dbReference>
<dbReference type="SUPFAM" id="SSF48403">
    <property type="entry name" value="Ankyrin repeat"/>
    <property type="match status" value="1"/>
</dbReference>
<name>A0A2T7A205_TUBBO</name>
<dbReference type="PROSITE" id="PS50297">
    <property type="entry name" value="ANK_REP_REGION"/>
    <property type="match status" value="1"/>
</dbReference>
<keyword evidence="5" id="KW-1185">Reference proteome</keyword>
<dbReference type="EMBL" id="NESQ01000040">
    <property type="protein sequence ID" value="PUU81764.1"/>
    <property type="molecule type" value="Genomic_DNA"/>
</dbReference>
<dbReference type="Gene3D" id="1.25.40.20">
    <property type="entry name" value="Ankyrin repeat-containing domain"/>
    <property type="match status" value="1"/>
</dbReference>
<evidence type="ECO:0000256" key="2">
    <source>
        <dbReference type="ARBA" id="ARBA00023043"/>
    </source>
</evidence>
<gene>
    <name evidence="4" type="ORF">B9Z19DRAFT_970912</name>
</gene>
<keyword evidence="1" id="KW-0677">Repeat</keyword>
<feature type="repeat" description="ANK" evidence="3">
    <location>
        <begin position="22"/>
        <end position="46"/>
    </location>
</feature>
<sequence length="128" mass="13884">HKGVVKLLLERVDVNPDSPNSSGRTPLSYAVQWGQQDLVKLFLRHGGVNLDSSDSSGRTPLSYSLHLDASKWRSETSGVSTEIARGIVESFGPDWTASSIVQGSETPRRPSFVQTVGPIVRQCFSSEG</sequence>
<dbReference type="AlphaFoldDB" id="A0A2T7A205"/>
<dbReference type="STRING" id="42251.A0A2T7A205"/>
<dbReference type="PANTHER" id="PTHR24198">
    <property type="entry name" value="ANKYRIN REPEAT AND PROTEIN KINASE DOMAIN-CONTAINING PROTEIN"/>
    <property type="match status" value="1"/>
</dbReference>
<dbReference type="OrthoDB" id="341259at2759"/>
<evidence type="ECO:0000256" key="3">
    <source>
        <dbReference type="PROSITE-ProRule" id="PRU00023"/>
    </source>
</evidence>
<evidence type="ECO:0000313" key="5">
    <source>
        <dbReference type="Proteomes" id="UP000244722"/>
    </source>
</evidence>
<reference evidence="4 5" key="1">
    <citation type="submission" date="2017-04" db="EMBL/GenBank/DDBJ databases">
        <title>Draft genome sequence of Tuber borchii Vittad., a whitish edible truffle.</title>
        <authorList>
            <consortium name="DOE Joint Genome Institute"/>
            <person name="Murat C."/>
            <person name="Kuo A."/>
            <person name="Barry K.W."/>
            <person name="Clum A."/>
            <person name="Dockter R.B."/>
            <person name="Fauchery L."/>
            <person name="Iotti M."/>
            <person name="Kohler A."/>
            <person name="Labutti K."/>
            <person name="Lindquist E.A."/>
            <person name="Lipzen A."/>
            <person name="Ohm R.A."/>
            <person name="Wang M."/>
            <person name="Grigoriev I.V."/>
            <person name="Zambonelli A."/>
            <person name="Martin F.M."/>
        </authorList>
    </citation>
    <scope>NUCLEOTIDE SEQUENCE [LARGE SCALE GENOMIC DNA]</scope>
    <source>
        <strain evidence="4 5">Tbo3840</strain>
    </source>
</reference>
<dbReference type="Pfam" id="PF12796">
    <property type="entry name" value="Ank_2"/>
    <property type="match status" value="1"/>
</dbReference>
<dbReference type="InterPro" id="IPR036770">
    <property type="entry name" value="Ankyrin_rpt-contain_sf"/>
</dbReference>
<dbReference type="Proteomes" id="UP000244722">
    <property type="component" value="Unassembled WGS sequence"/>
</dbReference>
<proteinExistence type="predicted"/>
<dbReference type="PANTHER" id="PTHR24198:SF165">
    <property type="entry name" value="ANKYRIN REPEAT-CONTAINING PROTEIN-RELATED"/>
    <property type="match status" value="1"/>
</dbReference>
<organism evidence="4 5">
    <name type="scientific">Tuber borchii</name>
    <name type="common">White truffle</name>
    <dbReference type="NCBI Taxonomy" id="42251"/>
    <lineage>
        <taxon>Eukaryota</taxon>
        <taxon>Fungi</taxon>
        <taxon>Dikarya</taxon>
        <taxon>Ascomycota</taxon>
        <taxon>Pezizomycotina</taxon>
        <taxon>Pezizomycetes</taxon>
        <taxon>Pezizales</taxon>
        <taxon>Tuberaceae</taxon>
        <taxon>Tuber</taxon>
    </lineage>
</organism>
<evidence type="ECO:0000256" key="1">
    <source>
        <dbReference type="ARBA" id="ARBA00022737"/>
    </source>
</evidence>
<comment type="caution">
    <text evidence="4">The sequence shown here is derived from an EMBL/GenBank/DDBJ whole genome shotgun (WGS) entry which is preliminary data.</text>
</comment>